<evidence type="ECO:0000313" key="4">
    <source>
        <dbReference type="WBParaSite" id="TMUE_2000009716.1"/>
    </source>
</evidence>
<accession>A0A5S6QQU7</accession>
<dbReference type="STRING" id="70415.A0A5S6QQU7"/>
<name>A0A5S6QQU7_TRIMR</name>
<evidence type="ECO:0000256" key="1">
    <source>
        <dbReference type="SAM" id="MobiDB-lite"/>
    </source>
</evidence>
<dbReference type="Proteomes" id="UP000046395">
    <property type="component" value="Unassembled WGS sequence"/>
</dbReference>
<organism evidence="3 4">
    <name type="scientific">Trichuris muris</name>
    <name type="common">Mouse whipworm</name>
    <dbReference type="NCBI Taxonomy" id="70415"/>
    <lineage>
        <taxon>Eukaryota</taxon>
        <taxon>Metazoa</taxon>
        <taxon>Ecdysozoa</taxon>
        <taxon>Nematoda</taxon>
        <taxon>Enoplea</taxon>
        <taxon>Dorylaimia</taxon>
        <taxon>Trichinellida</taxon>
        <taxon>Trichuridae</taxon>
        <taxon>Trichuris</taxon>
    </lineage>
</organism>
<dbReference type="Gene3D" id="1.25.40.990">
    <property type="match status" value="1"/>
</dbReference>
<dbReference type="InterPro" id="IPR045107">
    <property type="entry name" value="SAC3/GANP/THP3"/>
</dbReference>
<feature type="compositionally biased region" description="Basic and acidic residues" evidence="1">
    <location>
        <begin position="326"/>
        <end position="336"/>
    </location>
</feature>
<sequence length="670" mass="75718">MNISIDEIPMPVAPASFSVSTGSNPATYDSFPAQNVSDSVAWRKAKEALIKVAKESNSASSVRFPEVTASNFQQVYTPPTSSYFYPYYYPQYAQGYMYPPMPTPSNYPRPVTTVNPYPVQKPVVPVVPKPPPSTKFTDNHSFGISLPSQSAVSTASITISTPSVASTSRLPSNGWQFPERKTLLSTKVIPTTSSASESVSQSNLVNAKGGDSSLNGTWSSKKMPEGAKKYVIRAMEHAHTVEDEEKIEKMLRSKLLPLLESGIAWRMNWMNEPLPTDPEFKLPPSNAWIPAADLKKPHRLLMRTQKLGCGRNVFGAGPRSRSPTPDVKDSKRDHSKERRRKLKHITDDVEAVSLVKKRKTPYDGKKRKESDKACTVADNFEESNAKRKRAERFGIDSSASEECIGETAFLVDKVGDQRSDFSFVNSQRSVVVGTCQEVEKGYLRLTTYADPSQVRPEYILKQSLALVKQQWKENCSYSIVCDRLKSIRQDLMVQRIRNEFTVEVYETHARIALQNTDKEEFNQCQSQLKMLYEAIPNCSNECEFVAYRILFFVFTQNSMDIKASLSRITASQRGNTCVQFACEFCQAWMMGNFRTLFQLYKNGSPKLCSYLVALVLDRERKRSIRNMIKAYRPTRLPISFVMDVLAFDDQEEFGNQVYMVTVLLDNQPFC</sequence>
<feature type="region of interest" description="Disordered" evidence="1">
    <location>
        <begin position="200"/>
        <end position="220"/>
    </location>
</feature>
<evidence type="ECO:0000259" key="2">
    <source>
        <dbReference type="Pfam" id="PF03399"/>
    </source>
</evidence>
<dbReference type="WBParaSite" id="TMUE_2000009716.1">
    <property type="protein sequence ID" value="TMUE_2000009716.1"/>
    <property type="gene ID" value="WBGene00300709"/>
</dbReference>
<feature type="domain" description="SAC3/GANP/THP3 conserved" evidence="2">
    <location>
        <begin position="449"/>
        <end position="656"/>
    </location>
</feature>
<keyword evidence="3" id="KW-1185">Reference proteome</keyword>
<dbReference type="PANTHER" id="PTHR12436">
    <property type="entry name" value="80 KDA MCM3-ASSOCIATED PROTEIN"/>
    <property type="match status" value="1"/>
</dbReference>
<protein>
    <submittedName>
        <fullName evidence="4">SAC3/GANP/THP3 conserved domain-containing protein</fullName>
    </submittedName>
</protein>
<dbReference type="GO" id="GO:0005634">
    <property type="term" value="C:nucleus"/>
    <property type="evidence" value="ECO:0007669"/>
    <property type="project" value="TreeGrafter"/>
</dbReference>
<reference evidence="4" key="1">
    <citation type="submission" date="2019-12" db="UniProtKB">
        <authorList>
            <consortium name="WormBaseParasite"/>
        </authorList>
    </citation>
    <scope>IDENTIFICATION</scope>
</reference>
<evidence type="ECO:0000313" key="3">
    <source>
        <dbReference type="Proteomes" id="UP000046395"/>
    </source>
</evidence>
<feature type="region of interest" description="Disordered" evidence="1">
    <location>
        <begin position="311"/>
        <end position="341"/>
    </location>
</feature>
<dbReference type="PANTHER" id="PTHR12436:SF4">
    <property type="entry name" value="LEUKOCYTE RECEPTOR CLUSTER MEMBER 8"/>
    <property type="match status" value="1"/>
</dbReference>
<dbReference type="AlphaFoldDB" id="A0A5S6QQU7"/>
<dbReference type="InterPro" id="IPR005062">
    <property type="entry name" value="SAC3/GANP/THP3_conserved"/>
</dbReference>
<dbReference type="Pfam" id="PF03399">
    <property type="entry name" value="SAC3_GANP"/>
    <property type="match status" value="1"/>
</dbReference>
<proteinExistence type="predicted"/>